<evidence type="ECO:0008006" key="4">
    <source>
        <dbReference type="Google" id="ProtNLM"/>
    </source>
</evidence>
<feature type="signal peptide" evidence="1">
    <location>
        <begin position="1"/>
        <end position="16"/>
    </location>
</feature>
<dbReference type="Proteomes" id="UP000822688">
    <property type="component" value="Chromosome 5"/>
</dbReference>
<keyword evidence="3" id="KW-1185">Reference proteome</keyword>
<gene>
    <name evidence="2" type="ORF">KC19_5G049300</name>
</gene>
<dbReference type="AlphaFoldDB" id="A0A8T0HZG8"/>
<protein>
    <recommendedName>
        <fullName evidence="4">Secreted protein</fullName>
    </recommendedName>
</protein>
<proteinExistence type="predicted"/>
<name>A0A8T0HZG8_CERPU</name>
<keyword evidence="1" id="KW-0732">Signal</keyword>
<comment type="caution">
    <text evidence="2">The sequence shown here is derived from an EMBL/GenBank/DDBJ whole genome shotgun (WGS) entry which is preliminary data.</text>
</comment>
<accession>A0A8T0HZG8</accession>
<organism evidence="2 3">
    <name type="scientific">Ceratodon purpureus</name>
    <name type="common">Fire moss</name>
    <name type="synonym">Dicranum purpureum</name>
    <dbReference type="NCBI Taxonomy" id="3225"/>
    <lineage>
        <taxon>Eukaryota</taxon>
        <taxon>Viridiplantae</taxon>
        <taxon>Streptophyta</taxon>
        <taxon>Embryophyta</taxon>
        <taxon>Bryophyta</taxon>
        <taxon>Bryophytina</taxon>
        <taxon>Bryopsida</taxon>
        <taxon>Dicranidae</taxon>
        <taxon>Pseudoditrichales</taxon>
        <taxon>Ditrichaceae</taxon>
        <taxon>Ceratodon</taxon>
    </lineage>
</organism>
<dbReference type="EMBL" id="CM026425">
    <property type="protein sequence ID" value="KAG0576025.1"/>
    <property type="molecule type" value="Genomic_DNA"/>
</dbReference>
<evidence type="ECO:0000313" key="3">
    <source>
        <dbReference type="Proteomes" id="UP000822688"/>
    </source>
</evidence>
<evidence type="ECO:0000313" key="2">
    <source>
        <dbReference type="EMBL" id="KAG0576025.1"/>
    </source>
</evidence>
<evidence type="ECO:0000256" key="1">
    <source>
        <dbReference type="SAM" id="SignalP"/>
    </source>
</evidence>
<reference evidence="2" key="1">
    <citation type="submission" date="2020-06" db="EMBL/GenBank/DDBJ databases">
        <title>WGS assembly of Ceratodon purpureus strain R40.</title>
        <authorList>
            <person name="Carey S.B."/>
            <person name="Jenkins J."/>
            <person name="Shu S."/>
            <person name="Lovell J.T."/>
            <person name="Sreedasyam A."/>
            <person name="Maumus F."/>
            <person name="Tiley G.P."/>
            <person name="Fernandez-Pozo N."/>
            <person name="Barry K."/>
            <person name="Chen C."/>
            <person name="Wang M."/>
            <person name="Lipzen A."/>
            <person name="Daum C."/>
            <person name="Saski C.A."/>
            <person name="Payton A.C."/>
            <person name="Mcbreen J.C."/>
            <person name="Conrad R.E."/>
            <person name="Kollar L.M."/>
            <person name="Olsson S."/>
            <person name="Huttunen S."/>
            <person name="Landis J.B."/>
            <person name="Wickett N.J."/>
            <person name="Johnson M.G."/>
            <person name="Rensing S.A."/>
            <person name="Grimwood J."/>
            <person name="Schmutz J."/>
            <person name="Mcdaniel S.F."/>
        </authorList>
    </citation>
    <scope>NUCLEOTIDE SEQUENCE</scope>
    <source>
        <strain evidence="2">R40</strain>
    </source>
</reference>
<sequence length="63" mass="7005">MAYFLILKAKPQLLCALVLMSTNSCHDVQSAMEVIHALKYCISKCLQGYCLSSNPLTSVLRIE</sequence>
<feature type="chain" id="PRO_5035924720" description="Secreted protein" evidence="1">
    <location>
        <begin position="17"/>
        <end position="63"/>
    </location>
</feature>